<dbReference type="AlphaFoldDB" id="A0A227J490"/>
<evidence type="ECO:0000259" key="5">
    <source>
        <dbReference type="Pfam" id="PF13377"/>
    </source>
</evidence>
<keyword evidence="1" id="KW-0678">Repressor</keyword>
<evidence type="ECO:0000256" key="4">
    <source>
        <dbReference type="ARBA" id="ARBA00023163"/>
    </source>
</evidence>
<dbReference type="SUPFAM" id="SSF53822">
    <property type="entry name" value="Periplasmic binding protein-like I"/>
    <property type="match status" value="1"/>
</dbReference>
<feature type="domain" description="Transcriptional regulator LacI/GalR-like sensor" evidence="5">
    <location>
        <begin position="1"/>
        <end position="67"/>
    </location>
</feature>
<dbReference type="GO" id="GO:0000976">
    <property type="term" value="F:transcription cis-regulatory region binding"/>
    <property type="evidence" value="ECO:0007669"/>
    <property type="project" value="TreeGrafter"/>
</dbReference>
<evidence type="ECO:0000313" key="6">
    <source>
        <dbReference type="EMBL" id="OXE29929.1"/>
    </source>
</evidence>
<evidence type="ECO:0000256" key="3">
    <source>
        <dbReference type="ARBA" id="ARBA00023125"/>
    </source>
</evidence>
<dbReference type="InterPro" id="IPR046335">
    <property type="entry name" value="LacI/GalR-like_sensor"/>
</dbReference>
<dbReference type="PANTHER" id="PTHR30146">
    <property type="entry name" value="LACI-RELATED TRANSCRIPTIONAL REPRESSOR"/>
    <property type="match status" value="1"/>
</dbReference>
<dbReference type="EMBL" id="NIXT01002736">
    <property type="protein sequence ID" value="OXE29929.1"/>
    <property type="molecule type" value="Genomic_DNA"/>
</dbReference>
<evidence type="ECO:0000256" key="2">
    <source>
        <dbReference type="ARBA" id="ARBA00023015"/>
    </source>
</evidence>
<dbReference type="GO" id="GO:0003700">
    <property type="term" value="F:DNA-binding transcription factor activity"/>
    <property type="evidence" value="ECO:0007669"/>
    <property type="project" value="TreeGrafter"/>
</dbReference>
<evidence type="ECO:0000313" key="7">
    <source>
        <dbReference type="Proteomes" id="UP000214596"/>
    </source>
</evidence>
<dbReference type="Pfam" id="PF13377">
    <property type="entry name" value="Peripla_BP_3"/>
    <property type="match status" value="1"/>
</dbReference>
<reference evidence="6 7" key="1">
    <citation type="journal article" date="2017" name="Appl. Environ. Microbiol.">
        <title>Parallel evolution of two clades of a major Atlantic endemic Vibrio parahaemolyticus pathogen lineage by independent acquisition of related pathogenicity islands.</title>
        <authorList>
            <person name="Xu F."/>
            <person name="Gonzalez-Escalona N."/>
            <person name="Drees K.P."/>
            <person name="Sebra R.P."/>
            <person name="Cooper V.S."/>
            <person name="Jones S.H."/>
            <person name="Whistler C.A."/>
        </authorList>
    </citation>
    <scope>NUCLEOTIDE SEQUENCE [LARGE SCALE GENOMIC DNA]</scope>
    <source>
        <strain evidence="6 7">MAVP-3</strain>
    </source>
</reference>
<dbReference type="PANTHER" id="PTHR30146:SF151">
    <property type="entry name" value="HTH-TYPE TRANSCRIPTIONAL REPRESSOR CYTR"/>
    <property type="match status" value="1"/>
</dbReference>
<sequence>RVPQDLSVVGFDDINFAQYCDPPLTTISQPRYEIGRQAMLMMLELLKGHDVHSGSRLLETKLVVRGSAAPPQRA</sequence>
<accession>A0A227J490</accession>
<keyword evidence="3 6" id="KW-0238">DNA-binding</keyword>
<organism evidence="6 7">
    <name type="scientific">Vibrio parahaemolyticus</name>
    <dbReference type="NCBI Taxonomy" id="670"/>
    <lineage>
        <taxon>Bacteria</taxon>
        <taxon>Pseudomonadati</taxon>
        <taxon>Pseudomonadota</taxon>
        <taxon>Gammaproteobacteria</taxon>
        <taxon>Vibrionales</taxon>
        <taxon>Vibrionaceae</taxon>
        <taxon>Vibrio</taxon>
    </lineage>
</organism>
<dbReference type="Proteomes" id="UP000214596">
    <property type="component" value="Unassembled WGS sequence"/>
</dbReference>
<keyword evidence="2" id="KW-0805">Transcription regulation</keyword>
<dbReference type="Gene3D" id="3.40.50.2300">
    <property type="match status" value="2"/>
</dbReference>
<proteinExistence type="predicted"/>
<name>A0A227J490_VIBPH</name>
<comment type="caution">
    <text evidence="6">The sequence shown here is derived from an EMBL/GenBank/DDBJ whole genome shotgun (WGS) entry which is preliminary data.</text>
</comment>
<keyword evidence="4" id="KW-0804">Transcription</keyword>
<protein>
    <submittedName>
        <fullName evidence="6">DNA-binding transcriptional regulator CytR</fullName>
    </submittedName>
</protein>
<gene>
    <name evidence="6" type="ORF">CA163_26010</name>
</gene>
<dbReference type="InterPro" id="IPR028082">
    <property type="entry name" value="Peripla_BP_I"/>
</dbReference>
<evidence type="ECO:0000256" key="1">
    <source>
        <dbReference type="ARBA" id="ARBA00022491"/>
    </source>
</evidence>
<feature type="non-terminal residue" evidence="6">
    <location>
        <position position="1"/>
    </location>
</feature>